<evidence type="ECO:0000313" key="3">
    <source>
        <dbReference type="Proteomes" id="UP001162164"/>
    </source>
</evidence>
<feature type="region of interest" description="Disordered" evidence="1">
    <location>
        <begin position="161"/>
        <end position="202"/>
    </location>
</feature>
<dbReference type="Proteomes" id="UP001162164">
    <property type="component" value="Unassembled WGS sequence"/>
</dbReference>
<feature type="compositionally biased region" description="Basic residues" evidence="1">
    <location>
        <begin position="190"/>
        <end position="202"/>
    </location>
</feature>
<feature type="compositionally biased region" description="Polar residues" evidence="1">
    <location>
        <begin position="1"/>
        <end position="11"/>
    </location>
</feature>
<gene>
    <name evidence="2" type="ORF">NQ317_005678</name>
</gene>
<name>A0ABQ9J8S5_9CUCU</name>
<sequence length="202" mass="23512">MSFNNGSTINRKGSVDSASRKENFNKLRNIFEIKRPSKSPNSTLRKSKSIPSLISPTLEDERGFSRENIFMRSNSTCPIDKRTKHRKGSHETKHNTRKGNLDIDNCSLYEAVYQEYSKKTDDDNNFDQNPEIEATEVFQMLQSERKYRRNNTKYYVTSPYNSLGRKAKAAKEKRESRQVKSFIEADQKGANRRAQKQSRTKK</sequence>
<feature type="compositionally biased region" description="Polar residues" evidence="1">
    <location>
        <begin position="38"/>
        <end position="54"/>
    </location>
</feature>
<keyword evidence="3" id="KW-1185">Reference proteome</keyword>
<organism evidence="2 3">
    <name type="scientific">Molorchus minor</name>
    <dbReference type="NCBI Taxonomy" id="1323400"/>
    <lineage>
        <taxon>Eukaryota</taxon>
        <taxon>Metazoa</taxon>
        <taxon>Ecdysozoa</taxon>
        <taxon>Arthropoda</taxon>
        <taxon>Hexapoda</taxon>
        <taxon>Insecta</taxon>
        <taxon>Pterygota</taxon>
        <taxon>Neoptera</taxon>
        <taxon>Endopterygota</taxon>
        <taxon>Coleoptera</taxon>
        <taxon>Polyphaga</taxon>
        <taxon>Cucujiformia</taxon>
        <taxon>Chrysomeloidea</taxon>
        <taxon>Cerambycidae</taxon>
        <taxon>Lamiinae</taxon>
        <taxon>Monochamini</taxon>
        <taxon>Molorchus</taxon>
    </lineage>
</organism>
<evidence type="ECO:0000256" key="1">
    <source>
        <dbReference type="SAM" id="MobiDB-lite"/>
    </source>
</evidence>
<comment type="caution">
    <text evidence="2">The sequence shown here is derived from an EMBL/GenBank/DDBJ whole genome shotgun (WGS) entry which is preliminary data.</text>
</comment>
<feature type="compositionally biased region" description="Basic and acidic residues" evidence="1">
    <location>
        <begin position="169"/>
        <end position="189"/>
    </location>
</feature>
<reference evidence="2" key="1">
    <citation type="journal article" date="2023" name="Insect Mol. Biol.">
        <title>Genome sequencing provides insights into the evolution of gene families encoding plant cell wall-degrading enzymes in longhorned beetles.</title>
        <authorList>
            <person name="Shin N.R."/>
            <person name="Okamura Y."/>
            <person name="Kirsch R."/>
            <person name="Pauchet Y."/>
        </authorList>
    </citation>
    <scope>NUCLEOTIDE SEQUENCE</scope>
    <source>
        <strain evidence="2">MMC_N1</strain>
    </source>
</reference>
<feature type="compositionally biased region" description="Basic and acidic residues" evidence="1">
    <location>
        <begin position="18"/>
        <end position="35"/>
    </location>
</feature>
<feature type="region of interest" description="Disordered" evidence="1">
    <location>
        <begin position="1"/>
        <end position="54"/>
    </location>
</feature>
<feature type="region of interest" description="Disordered" evidence="1">
    <location>
        <begin position="78"/>
        <end position="98"/>
    </location>
</feature>
<dbReference type="EMBL" id="JAPWTJ010001016">
    <property type="protein sequence ID" value="KAJ8974337.1"/>
    <property type="molecule type" value="Genomic_DNA"/>
</dbReference>
<accession>A0ABQ9J8S5</accession>
<proteinExistence type="predicted"/>
<protein>
    <submittedName>
        <fullName evidence="2">Uncharacterized protein</fullName>
    </submittedName>
</protein>
<evidence type="ECO:0000313" key="2">
    <source>
        <dbReference type="EMBL" id="KAJ8974337.1"/>
    </source>
</evidence>